<gene>
    <name evidence="1" type="ordered locus">cce_0709</name>
</gene>
<proteinExistence type="predicted"/>
<protein>
    <submittedName>
        <fullName evidence="1">Uncharacterized protein</fullName>
    </submittedName>
</protein>
<reference evidence="1 2" key="1">
    <citation type="journal article" date="2008" name="Proc. Natl. Acad. Sci. U.S.A.">
        <title>The genome of Cyanothece 51142, a unicellular diazotrophic cyanobacterium important in the marine nitrogen cycle.</title>
        <authorList>
            <person name="Welsh E.A."/>
            <person name="Liberton M."/>
            <person name="Stoeckel J."/>
            <person name="Loh T."/>
            <person name="Elvitigala T."/>
            <person name="Wang C."/>
            <person name="Wollam A."/>
            <person name="Fulton R.S."/>
            <person name="Clifton S.W."/>
            <person name="Jacobs J.M."/>
            <person name="Aurora R."/>
            <person name="Ghosh B.K."/>
            <person name="Sherman L.A."/>
            <person name="Smith R.D."/>
            <person name="Wilson R.K."/>
            <person name="Pakrasi H.B."/>
        </authorList>
    </citation>
    <scope>NUCLEOTIDE SEQUENCE [LARGE SCALE GENOMIC DNA]</scope>
    <source>
        <strain evidence="2">ATCC 51142 / BH68</strain>
    </source>
</reference>
<dbReference type="EMBL" id="CP000806">
    <property type="protein sequence ID" value="ACB50060.1"/>
    <property type="molecule type" value="Genomic_DNA"/>
</dbReference>
<evidence type="ECO:0000313" key="2">
    <source>
        <dbReference type="Proteomes" id="UP000001203"/>
    </source>
</evidence>
<organism evidence="1 2">
    <name type="scientific">Crocosphaera subtropica (strain ATCC 51142 / BH68)</name>
    <name type="common">Cyanothece sp. (strain ATCC 51142)</name>
    <dbReference type="NCBI Taxonomy" id="43989"/>
    <lineage>
        <taxon>Bacteria</taxon>
        <taxon>Bacillati</taxon>
        <taxon>Cyanobacteriota</taxon>
        <taxon>Cyanophyceae</taxon>
        <taxon>Oscillatoriophycideae</taxon>
        <taxon>Chroococcales</taxon>
        <taxon>Aphanothecaceae</taxon>
        <taxon>Crocosphaera</taxon>
        <taxon>Crocosphaera subtropica</taxon>
    </lineage>
</organism>
<dbReference type="KEGG" id="cyt:cce_0709"/>
<sequence length="31" mass="3705">MLSFIKNNCKKFLHLALWLKEESKNNLNQPC</sequence>
<accession>B1WR02</accession>
<name>B1WR02_CROS5</name>
<dbReference type="HOGENOM" id="CLU_3396064_0_0_3"/>
<dbReference type="STRING" id="43989.cce_0709"/>
<keyword evidence="2" id="KW-1185">Reference proteome</keyword>
<evidence type="ECO:0000313" key="1">
    <source>
        <dbReference type="EMBL" id="ACB50060.1"/>
    </source>
</evidence>
<dbReference type="AlphaFoldDB" id="B1WR02"/>
<dbReference type="Proteomes" id="UP000001203">
    <property type="component" value="Chromosome circular"/>
</dbReference>